<proteinExistence type="inferred from homology"/>
<evidence type="ECO:0000313" key="5">
    <source>
        <dbReference type="EMBL" id="AVO40684.1"/>
    </source>
</evidence>
<evidence type="ECO:0000256" key="1">
    <source>
        <dbReference type="ARBA" id="ARBA00010458"/>
    </source>
</evidence>
<dbReference type="PANTHER" id="PTHR11049:SF5">
    <property type="entry name" value="ACYL-COA THIOESTER HYDROLASE YCIA"/>
    <property type="match status" value="1"/>
</dbReference>
<dbReference type="SUPFAM" id="SSF54637">
    <property type="entry name" value="Thioesterase/thiol ester dehydrase-isomerase"/>
    <property type="match status" value="1"/>
</dbReference>
<organism evidence="5 6">
    <name type="scientific">Simplicispira suum</name>
    <dbReference type="NCBI Taxonomy" id="2109915"/>
    <lineage>
        <taxon>Bacteria</taxon>
        <taxon>Pseudomonadati</taxon>
        <taxon>Pseudomonadota</taxon>
        <taxon>Betaproteobacteria</taxon>
        <taxon>Burkholderiales</taxon>
        <taxon>Comamonadaceae</taxon>
        <taxon>Simplicispira</taxon>
    </lineage>
</organism>
<dbReference type="CDD" id="cd03442">
    <property type="entry name" value="BFIT_BACH"/>
    <property type="match status" value="1"/>
</dbReference>
<dbReference type="OrthoDB" id="9801856at2"/>
<dbReference type="PANTHER" id="PTHR11049">
    <property type="entry name" value="ACYL COENZYME A THIOESTER HYDROLASE"/>
    <property type="match status" value="1"/>
</dbReference>
<gene>
    <name evidence="5" type="ORF">C6571_04745</name>
</gene>
<dbReference type="GO" id="GO:0005829">
    <property type="term" value="C:cytosol"/>
    <property type="evidence" value="ECO:0007669"/>
    <property type="project" value="TreeGrafter"/>
</dbReference>
<feature type="domain" description="HotDog ACOT-type" evidence="4">
    <location>
        <begin position="20"/>
        <end position="134"/>
    </location>
</feature>
<dbReference type="RefSeq" id="WP_106445675.1">
    <property type="nucleotide sequence ID" value="NZ_CP027669.1"/>
</dbReference>
<evidence type="ECO:0000256" key="3">
    <source>
        <dbReference type="PROSITE-ProRule" id="PRU01106"/>
    </source>
</evidence>
<evidence type="ECO:0000256" key="2">
    <source>
        <dbReference type="ARBA" id="ARBA00022801"/>
    </source>
</evidence>
<keyword evidence="6" id="KW-1185">Reference proteome</keyword>
<sequence length="149" mass="16114">MSELPALPTLPVLPAPALPCEHELVLKVIPMPADSNANGDIFGGWVMAQVDLAGSVLPARYIRGRMATVAVNEFIFKQPVRVGDILSFFSHVTRIGRTSITVEVEVYAERRAGETGQYRKVTEARLTYVAIDAEGRPRAIVLPEVGGAS</sequence>
<dbReference type="EMBL" id="CP027669">
    <property type="protein sequence ID" value="AVO40684.1"/>
    <property type="molecule type" value="Genomic_DNA"/>
</dbReference>
<dbReference type="GO" id="GO:0006637">
    <property type="term" value="P:acyl-CoA metabolic process"/>
    <property type="evidence" value="ECO:0007669"/>
    <property type="project" value="TreeGrafter"/>
</dbReference>
<dbReference type="InterPro" id="IPR029069">
    <property type="entry name" value="HotDog_dom_sf"/>
</dbReference>
<dbReference type="GO" id="GO:0009062">
    <property type="term" value="P:fatty acid catabolic process"/>
    <property type="evidence" value="ECO:0007669"/>
    <property type="project" value="TreeGrafter"/>
</dbReference>
<evidence type="ECO:0000259" key="4">
    <source>
        <dbReference type="PROSITE" id="PS51770"/>
    </source>
</evidence>
<protein>
    <submittedName>
        <fullName evidence="5">Acyl-CoA thioesterase</fullName>
    </submittedName>
</protein>
<dbReference type="Proteomes" id="UP000239326">
    <property type="component" value="Chromosome"/>
</dbReference>
<dbReference type="KEGG" id="simp:C6571_04745"/>
<dbReference type="PROSITE" id="PS51770">
    <property type="entry name" value="HOTDOG_ACOT"/>
    <property type="match status" value="1"/>
</dbReference>
<dbReference type="InterPro" id="IPR040170">
    <property type="entry name" value="Cytosol_ACT"/>
</dbReference>
<name>A0A2S0MXS1_9BURK</name>
<dbReference type="Gene3D" id="3.10.129.10">
    <property type="entry name" value="Hotdog Thioesterase"/>
    <property type="match status" value="1"/>
</dbReference>
<reference evidence="5 6" key="1">
    <citation type="submission" date="2018-03" db="EMBL/GenBank/DDBJ databases">
        <title>Genome sequencing of Simplicispira sp.</title>
        <authorList>
            <person name="Kim S.-J."/>
            <person name="Heo J."/>
            <person name="Kwon S.-W."/>
        </authorList>
    </citation>
    <scope>NUCLEOTIDE SEQUENCE [LARGE SCALE GENOMIC DNA]</scope>
    <source>
        <strain evidence="5 6">SC1-8</strain>
    </source>
</reference>
<dbReference type="InterPro" id="IPR033120">
    <property type="entry name" value="HOTDOG_ACOT"/>
</dbReference>
<evidence type="ECO:0000313" key="6">
    <source>
        <dbReference type="Proteomes" id="UP000239326"/>
    </source>
</evidence>
<dbReference type="Pfam" id="PF03061">
    <property type="entry name" value="4HBT"/>
    <property type="match status" value="1"/>
</dbReference>
<comment type="similarity">
    <text evidence="1">Belongs to the acyl coenzyme A hydrolase family.</text>
</comment>
<accession>A0A2S0MXS1</accession>
<dbReference type="GO" id="GO:0052816">
    <property type="term" value="F:long-chain fatty acyl-CoA hydrolase activity"/>
    <property type="evidence" value="ECO:0007669"/>
    <property type="project" value="TreeGrafter"/>
</dbReference>
<dbReference type="InterPro" id="IPR006683">
    <property type="entry name" value="Thioestr_dom"/>
</dbReference>
<keyword evidence="2 3" id="KW-0378">Hydrolase</keyword>
<dbReference type="AlphaFoldDB" id="A0A2S0MXS1"/>